<dbReference type="PANTHER" id="PTHR37984">
    <property type="entry name" value="PROTEIN CBG26694"/>
    <property type="match status" value="1"/>
</dbReference>
<reference evidence="3" key="2">
    <citation type="submission" date="2025-05" db="UniProtKB">
        <authorList>
            <consortium name="EnsemblMetazoa"/>
        </authorList>
    </citation>
    <scope>IDENTIFICATION</scope>
    <source>
        <strain evidence="3">Foshan</strain>
    </source>
</reference>
<evidence type="ECO:0000256" key="1">
    <source>
        <dbReference type="ARBA" id="ARBA00012493"/>
    </source>
</evidence>
<dbReference type="Proteomes" id="UP000069940">
    <property type="component" value="Unassembled WGS sequence"/>
</dbReference>
<protein>
    <recommendedName>
        <fullName evidence="1">RNA-directed DNA polymerase</fullName>
        <ecNumber evidence="1">2.7.7.49</ecNumber>
    </recommendedName>
</protein>
<dbReference type="GeneID" id="134288222"/>
<evidence type="ECO:0000313" key="4">
    <source>
        <dbReference type="Proteomes" id="UP000069940"/>
    </source>
</evidence>
<dbReference type="Gene3D" id="1.10.340.70">
    <property type="match status" value="1"/>
</dbReference>
<dbReference type="Pfam" id="PF17921">
    <property type="entry name" value="Integrase_H2C2"/>
    <property type="match status" value="1"/>
</dbReference>
<accession>A0ABM1Z381</accession>
<dbReference type="RefSeq" id="XP_062708325.1">
    <property type="nucleotide sequence ID" value="XM_062852341.1"/>
</dbReference>
<organism evidence="3 4">
    <name type="scientific">Aedes albopictus</name>
    <name type="common">Asian tiger mosquito</name>
    <name type="synonym">Stegomyia albopicta</name>
    <dbReference type="NCBI Taxonomy" id="7160"/>
    <lineage>
        <taxon>Eukaryota</taxon>
        <taxon>Metazoa</taxon>
        <taxon>Ecdysozoa</taxon>
        <taxon>Arthropoda</taxon>
        <taxon>Hexapoda</taxon>
        <taxon>Insecta</taxon>
        <taxon>Pterygota</taxon>
        <taxon>Neoptera</taxon>
        <taxon>Endopterygota</taxon>
        <taxon>Diptera</taxon>
        <taxon>Nematocera</taxon>
        <taxon>Culicoidea</taxon>
        <taxon>Culicidae</taxon>
        <taxon>Culicinae</taxon>
        <taxon>Aedini</taxon>
        <taxon>Aedes</taxon>
        <taxon>Stegomyia</taxon>
    </lineage>
</organism>
<dbReference type="InterPro" id="IPR041588">
    <property type="entry name" value="Integrase_H2C2"/>
</dbReference>
<reference evidence="4" key="1">
    <citation type="journal article" date="2015" name="Proc. Natl. Acad. Sci. U.S.A.">
        <title>Genome sequence of the Asian Tiger mosquito, Aedes albopictus, reveals insights into its biology, genetics, and evolution.</title>
        <authorList>
            <person name="Chen X.G."/>
            <person name="Jiang X."/>
            <person name="Gu J."/>
            <person name="Xu M."/>
            <person name="Wu Y."/>
            <person name="Deng Y."/>
            <person name="Zhang C."/>
            <person name="Bonizzoni M."/>
            <person name="Dermauw W."/>
            <person name="Vontas J."/>
            <person name="Armbruster P."/>
            <person name="Huang X."/>
            <person name="Yang Y."/>
            <person name="Zhang H."/>
            <person name="He W."/>
            <person name="Peng H."/>
            <person name="Liu Y."/>
            <person name="Wu K."/>
            <person name="Chen J."/>
            <person name="Lirakis M."/>
            <person name="Topalis P."/>
            <person name="Van Leeuwen T."/>
            <person name="Hall A.B."/>
            <person name="Jiang X."/>
            <person name="Thorpe C."/>
            <person name="Mueller R.L."/>
            <person name="Sun C."/>
            <person name="Waterhouse R.M."/>
            <person name="Yan G."/>
            <person name="Tu Z.J."/>
            <person name="Fang X."/>
            <person name="James A.A."/>
        </authorList>
    </citation>
    <scope>NUCLEOTIDE SEQUENCE [LARGE SCALE GENOMIC DNA]</scope>
    <source>
        <strain evidence="4">Foshan</strain>
    </source>
</reference>
<name>A0ABM1Z381_AEDAL</name>
<dbReference type="InterPro" id="IPR050951">
    <property type="entry name" value="Retrovirus_Pol_polyprotein"/>
</dbReference>
<dbReference type="EC" id="2.7.7.49" evidence="1"/>
<dbReference type="EnsemblMetazoa" id="AALFPA23_014621.R21238">
    <property type="protein sequence ID" value="AALFPA23_014621.P21238"/>
    <property type="gene ID" value="AALFPA23_014621"/>
</dbReference>
<evidence type="ECO:0000259" key="2">
    <source>
        <dbReference type="Pfam" id="PF17921"/>
    </source>
</evidence>
<evidence type="ECO:0000313" key="3">
    <source>
        <dbReference type="EnsemblMetazoa" id="AALFPA23_014621.P21238"/>
    </source>
</evidence>
<sequence length="174" mass="20237">MTNFGYADFLSRLMSTHRRLDEDYVIAAVYVESEAKAILEDTISNLPVTRQMIVAETRKDPVLQQVVNFLKESWPAQPKQIADPDPDVKKYFSRRDGLQVVDDCIMFGDRTVVPLKFRKWIVRQLHRGHPRMDRMKSLVRSYIYWPNVDDDVTQFVRECTVCAQAAKSTKPKQA</sequence>
<feature type="domain" description="Integrase zinc-binding" evidence="2">
    <location>
        <begin position="113"/>
        <end position="166"/>
    </location>
</feature>
<proteinExistence type="predicted"/>
<keyword evidence="4" id="KW-1185">Reference proteome</keyword>
<dbReference type="PANTHER" id="PTHR37984:SF5">
    <property type="entry name" value="PROTEIN NYNRIN-LIKE"/>
    <property type="match status" value="1"/>
</dbReference>